<feature type="compositionally biased region" description="Polar residues" evidence="1">
    <location>
        <begin position="1"/>
        <end position="10"/>
    </location>
</feature>
<dbReference type="SUPFAM" id="SSF56436">
    <property type="entry name" value="C-type lectin-like"/>
    <property type="match status" value="1"/>
</dbReference>
<dbReference type="EMBL" id="KZ350842">
    <property type="protein sequence ID" value="PIO63486.1"/>
    <property type="molecule type" value="Genomic_DNA"/>
</dbReference>
<dbReference type="SMART" id="SM00034">
    <property type="entry name" value="CLECT"/>
    <property type="match status" value="1"/>
</dbReference>
<dbReference type="InterPro" id="IPR016187">
    <property type="entry name" value="CTDL_fold"/>
</dbReference>
<organism evidence="3 4">
    <name type="scientific">Teladorsagia circumcincta</name>
    <name type="common">Brown stomach worm</name>
    <name type="synonym">Ostertagia circumcincta</name>
    <dbReference type="NCBI Taxonomy" id="45464"/>
    <lineage>
        <taxon>Eukaryota</taxon>
        <taxon>Metazoa</taxon>
        <taxon>Ecdysozoa</taxon>
        <taxon>Nematoda</taxon>
        <taxon>Chromadorea</taxon>
        <taxon>Rhabditida</taxon>
        <taxon>Rhabditina</taxon>
        <taxon>Rhabditomorpha</taxon>
        <taxon>Strongyloidea</taxon>
        <taxon>Trichostrongylidae</taxon>
        <taxon>Teladorsagia</taxon>
    </lineage>
</organism>
<reference evidence="3 4" key="1">
    <citation type="submission" date="2015-09" db="EMBL/GenBank/DDBJ databases">
        <title>Draft genome of the parasitic nematode Teladorsagia circumcincta isolate WARC Sus (inbred).</title>
        <authorList>
            <person name="Mitreva M."/>
        </authorList>
    </citation>
    <scope>NUCLEOTIDE SEQUENCE [LARGE SCALE GENOMIC DNA]</scope>
    <source>
        <strain evidence="3 4">S</strain>
    </source>
</reference>
<dbReference type="PROSITE" id="PS50041">
    <property type="entry name" value="C_TYPE_LECTIN_2"/>
    <property type="match status" value="1"/>
</dbReference>
<keyword evidence="4" id="KW-1185">Reference proteome</keyword>
<dbReference type="InterPro" id="IPR001304">
    <property type="entry name" value="C-type_lectin-like"/>
</dbReference>
<dbReference type="InterPro" id="IPR016186">
    <property type="entry name" value="C-type_lectin-like/link_sf"/>
</dbReference>
<name>A0A2G9TZM7_TELCI</name>
<accession>A0A2G9TZM7</accession>
<evidence type="ECO:0000313" key="4">
    <source>
        <dbReference type="Proteomes" id="UP000230423"/>
    </source>
</evidence>
<protein>
    <submittedName>
        <fullName evidence="3">Lectin C-type domain protein</fullName>
    </submittedName>
</protein>
<feature type="domain" description="C-type lectin" evidence="2">
    <location>
        <begin position="51"/>
        <end position="139"/>
    </location>
</feature>
<proteinExistence type="predicted"/>
<evidence type="ECO:0000313" key="3">
    <source>
        <dbReference type="EMBL" id="PIO63486.1"/>
    </source>
</evidence>
<dbReference type="Proteomes" id="UP000230423">
    <property type="component" value="Unassembled WGS sequence"/>
</dbReference>
<dbReference type="PANTHER" id="PTHR22803">
    <property type="entry name" value="MANNOSE, PHOSPHOLIPASE, LECTIN RECEPTOR RELATED"/>
    <property type="match status" value="1"/>
</dbReference>
<feature type="non-terminal residue" evidence="3">
    <location>
        <position position="139"/>
    </location>
</feature>
<feature type="region of interest" description="Disordered" evidence="1">
    <location>
        <begin position="1"/>
        <end position="36"/>
    </location>
</feature>
<dbReference type="OrthoDB" id="5860166at2759"/>
<evidence type="ECO:0000256" key="1">
    <source>
        <dbReference type="SAM" id="MobiDB-lite"/>
    </source>
</evidence>
<gene>
    <name evidence="3" type="ORF">TELCIR_14914</name>
</gene>
<dbReference type="AlphaFoldDB" id="A0A2G9TZM7"/>
<evidence type="ECO:0000259" key="2">
    <source>
        <dbReference type="PROSITE" id="PS50041"/>
    </source>
</evidence>
<dbReference type="Gene3D" id="3.10.100.10">
    <property type="entry name" value="Mannose-Binding Protein A, subunit A"/>
    <property type="match status" value="1"/>
</dbReference>
<sequence>MNQIQETGKTIQKIKKPRKEDSIESVTEETDNRPGDGILKQTVKVFNWPASFNEAEAQCVAEGGHLASIHTNEENEFLFGLTDASRFPNERSLYAWIGLTQATWPASDAWTWTDGTTFDFALWKAGQPDDYDQKEHCAQ</sequence>
<dbReference type="InterPro" id="IPR050111">
    <property type="entry name" value="C-type_lectin/snaclec_domain"/>
</dbReference>
<dbReference type="Pfam" id="PF00059">
    <property type="entry name" value="Lectin_C"/>
    <property type="match status" value="1"/>
</dbReference>